<evidence type="ECO:0000259" key="8">
    <source>
        <dbReference type="Pfam" id="PF22666"/>
    </source>
</evidence>
<feature type="signal peptide" evidence="4">
    <location>
        <begin position="1"/>
        <end position="35"/>
    </location>
</feature>
<organism evidence="9 10">
    <name type="scientific">Acidipila rosea</name>
    <dbReference type="NCBI Taxonomy" id="768535"/>
    <lineage>
        <taxon>Bacteria</taxon>
        <taxon>Pseudomonadati</taxon>
        <taxon>Acidobacteriota</taxon>
        <taxon>Terriglobia</taxon>
        <taxon>Terriglobales</taxon>
        <taxon>Acidobacteriaceae</taxon>
        <taxon>Acidipila</taxon>
    </lineage>
</organism>
<keyword evidence="10" id="KW-1185">Reference proteome</keyword>
<dbReference type="SUPFAM" id="SSF49303">
    <property type="entry name" value="beta-Galactosidase/glucuronidase domain"/>
    <property type="match status" value="3"/>
</dbReference>
<reference evidence="9 10" key="1">
    <citation type="submission" date="2019-03" db="EMBL/GenBank/DDBJ databases">
        <title>Genomic Encyclopedia of Type Strains, Phase IV (KMG-IV): sequencing the most valuable type-strain genomes for metagenomic binning, comparative biology and taxonomic classification.</title>
        <authorList>
            <person name="Goeker M."/>
        </authorList>
    </citation>
    <scope>NUCLEOTIDE SEQUENCE [LARGE SCALE GENOMIC DNA]</scope>
    <source>
        <strain evidence="9 10">DSM 103428</strain>
    </source>
</reference>
<sequence>MQGFRRVAPPSVSRLFLATALFSASAFGCLPSALAQQAAAPQQLPFPESYGPYDAVSLAGGAGLVKPIPAQDPILRNSAAWTISAWVRVSADALTSNEPTLIGGVGDPAEEYARMLGFEAGKPLVWMGEGATLVGSGELTPGTWHLLTATFDGTMTRLYSDGALAGSSFLAFGDVNATMEIAPARHLPGDLNTPRPAKTWKHFGGAVAALTLDRQAMSAADVQRLYENRPDFTLLRFEDASKPWPVQTREQAGYRAPQDGNQLPHSNAPYAKPIAAPLPPAHATLTRLGEADTWKVDSRWMLEAAPKVQVSGAEAGEKIAQPGFNDRGWMVATVPGTVLTTMIDRGVYPDPDYGLNNMAIPESLNRQQYWYRTEFTAPTAAEHGADRNWTLTFNGINYAAEVWLNGHKLGTIKGAFIRGAFDVTGILKPGAKNALSVRISPPPHPGIPQEQSIKDGPGENGGMMCLDGPTFVATEGWDWIPAIRDRDSGIWQDVELSATGRVSIGDAEVVTTLPNLPDTSRADVEIDVPLTNSTQATLKGMLTASFDDVVVHEDVSVPPGGATEKLTPARFPQLTVEHPRLWWPNGYGKPELHTLSLSFVAAGAKGGHLSDSKQLRFGIREVSYELSLLDNTGHLRRVLYSPSRDRSGPVSPVDVTHDGMRQIADGWVSSISKGEDSSPAYRPSTDQGAAPYLTIVVNGVRIAARGGNWGMDDSRKRVSREHLEPYFRLHRDAHLNIIRNWVGQNTEKTFYDLADEYGLMVWNDFWDSTQNYNAEPEDPQLFLRNARDTILRFRNHPSIVMWCGRNEGVPQPILNQGLDELTHTLDGTRYYSPSSNQVNLQNSGPYKFRDPEDYFNKTNAGFSVEVGTPSMPTLQSFESFIPKADQWPVSDDWAYHDWHQKGNGDVAPFMTEIAKEFGAPTSLADFERKAQMLNYVDHRAIFEGMNAHLWAPNSGRMLWMTQPAWPSTMWQILSSDYDTQASFYGVEEACEPIHIQFDPTTDTVQVVDTTGSAPTGPIAISARVVSATNQELLAKTGTLTLAADREQDAFTLPIEALHKKQLIFLKLEAHDSAGRLLSQNLYWMGPEAAPYRTLSALPQATVTASAQAKPADHGERVLSVELRNTGSVAALQAKLTLESSQSGLRILPAYYSDNYVSLLPGESRTIEIRFPVGASGAASPRLSLAGFNLSPATVSIAH</sequence>
<dbReference type="InterPro" id="IPR017853">
    <property type="entry name" value="GH"/>
</dbReference>
<keyword evidence="4" id="KW-0732">Signal</keyword>
<dbReference type="RefSeq" id="WP_131993687.1">
    <property type="nucleotide sequence ID" value="NZ_SMGK01000002.1"/>
</dbReference>
<name>A0A4R1L6C7_9BACT</name>
<dbReference type="Gene3D" id="3.20.20.80">
    <property type="entry name" value="Glycosidases"/>
    <property type="match status" value="1"/>
</dbReference>
<dbReference type="Pfam" id="PF02836">
    <property type="entry name" value="Glyco_hydro_2_C"/>
    <property type="match status" value="1"/>
</dbReference>
<dbReference type="PANTHER" id="PTHR43536:SF1">
    <property type="entry name" value="MANNOSYLGLYCOPROTEIN ENDO-BETA-MANNOSIDASE"/>
    <property type="match status" value="1"/>
</dbReference>
<dbReference type="SUPFAM" id="SSF49785">
    <property type="entry name" value="Galactose-binding domain-like"/>
    <property type="match status" value="1"/>
</dbReference>
<dbReference type="InterPro" id="IPR036156">
    <property type="entry name" value="Beta-gal/glucu_dom_sf"/>
</dbReference>
<protein>
    <submittedName>
        <fullName evidence="9">Glycosyl hydrolase family 2</fullName>
    </submittedName>
</protein>
<feature type="domain" description="Exo-beta-D-glucosaminidase Ig-fold" evidence="7">
    <location>
        <begin position="1080"/>
        <end position="1189"/>
    </location>
</feature>
<dbReference type="GO" id="GO:0005975">
    <property type="term" value="P:carbohydrate metabolic process"/>
    <property type="evidence" value="ECO:0007669"/>
    <property type="project" value="InterPro"/>
</dbReference>
<dbReference type="Gene3D" id="2.60.120.260">
    <property type="entry name" value="Galactose-binding domain-like"/>
    <property type="match status" value="1"/>
</dbReference>
<dbReference type="SUPFAM" id="SSF49899">
    <property type="entry name" value="Concanavalin A-like lectins/glucanases"/>
    <property type="match status" value="1"/>
</dbReference>
<dbReference type="InterPro" id="IPR008979">
    <property type="entry name" value="Galactose-bd-like_sf"/>
</dbReference>
<dbReference type="InterPro" id="IPR013320">
    <property type="entry name" value="ConA-like_dom_sf"/>
</dbReference>
<evidence type="ECO:0000259" key="7">
    <source>
        <dbReference type="Pfam" id="PF18368"/>
    </source>
</evidence>
<keyword evidence="2 9" id="KW-0378">Hydrolase</keyword>
<evidence type="ECO:0000256" key="1">
    <source>
        <dbReference type="ARBA" id="ARBA00007401"/>
    </source>
</evidence>
<dbReference type="InterPro" id="IPR041351">
    <property type="entry name" value="Ig_GlcNase"/>
</dbReference>
<evidence type="ECO:0000256" key="2">
    <source>
        <dbReference type="ARBA" id="ARBA00022801"/>
    </source>
</evidence>
<dbReference type="Pfam" id="PF18368">
    <property type="entry name" value="Ig_GlcNase"/>
    <property type="match status" value="1"/>
</dbReference>
<dbReference type="Proteomes" id="UP000295210">
    <property type="component" value="Unassembled WGS sequence"/>
</dbReference>
<keyword evidence="3" id="KW-0326">Glycosidase</keyword>
<comment type="similarity">
    <text evidence="1">Belongs to the glycosyl hydrolase 2 family.</text>
</comment>
<dbReference type="GO" id="GO:0004553">
    <property type="term" value="F:hydrolase activity, hydrolyzing O-glycosyl compounds"/>
    <property type="evidence" value="ECO:0007669"/>
    <property type="project" value="InterPro"/>
</dbReference>
<dbReference type="SUPFAM" id="SSF51445">
    <property type="entry name" value="(Trans)glycosidases"/>
    <property type="match status" value="1"/>
</dbReference>
<dbReference type="Pfam" id="PF13385">
    <property type="entry name" value="Laminin_G_3"/>
    <property type="match status" value="1"/>
</dbReference>
<evidence type="ECO:0000256" key="4">
    <source>
        <dbReference type="SAM" id="SignalP"/>
    </source>
</evidence>
<evidence type="ECO:0000313" key="10">
    <source>
        <dbReference type="Proteomes" id="UP000295210"/>
    </source>
</evidence>
<dbReference type="InterPro" id="IPR043534">
    <property type="entry name" value="EBDG/EBM"/>
</dbReference>
<gene>
    <name evidence="9" type="ORF">C7378_1340</name>
</gene>
<dbReference type="PANTHER" id="PTHR43536">
    <property type="entry name" value="MANNOSYLGLYCOPROTEIN ENDO-BETA-MANNOSIDASE"/>
    <property type="match status" value="1"/>
</dbReference>
<dbReference type="InterPro" id="IPR006102">
    <property type="entry name" value="Ig-like_GH2"/>
</dbReference>
<evidence type="ECO:0000259" key="6">
    <source>
        <dbReference type="Pfam" id="PF02836"/>
    </source>
</evidence>
<evidence type="ECO:0000256" key="3">
    <source>
        <dbReference type="ARBA" id="ARBA00023295"/>
    </source>
</evidence>
<feature type="domain" description="Beta-mannosidase-like galactose-binding" evidence="8">
    <location>
        <begin position="326"/>
        <end position="492"/>
    </location>
</feature>
<feature type="chain" id="PRO_5020372825" evidence="4">
    <location>
        <begin position="36"/>
        <end position="1198"/>
    </location>
</feature>
<dbReference type="OrthoDB" id="9801077at2"/>
<dbReference type="Pfam" id="PF22666">
    <property type="entry name" value="Glyco_hydro_2_N2"/>
    <property type="match status" value="1"/>
</dbReference>
<evidence type="ECO:0000259" key="5">
    <source>
        <dbReference type="Pfam" id="PF00703"/>
    </source>
</evidence>
<accession>A0A4R1L6C7</accession>
<evidence type="ECO:0000313" key="9">
    <source>
        <dbReference type="EMBL" id="TCK73726.1"/>
    </source>
</evidence>
<feature type="domain" description="Glycoside hydrolase family 2 immunoglobulin-like beta-sandwich" evidence="5">
    <location>
        <begin position="513"/>
        <end position="620"/>
    </location>
</feature>
<dbReference type="Gene3D" id="2.60.120.200">
    <property type="match status" value="1"/>
</dbReference>
<dbReference type="Pfam" id="PF00703">
    <property type="entry name" value="Glyco_hydro_2"/>
    <property type="match status" value="1"/>
</dbReference>
<dbReference type="PROSITE" id="PS51257">
    <property type="entry name" value="PROKAR_LIPOPROTEIN"/>
    <property type="match status" value="1"/>
</dbReference>
<feature type="domain" description="Glycoside hydrolase family 2 catalytic" evidence="6">
    <location>
        <begin position="695"/>
        <end position="830"/>
    </location>
</feature>
<dbReference type="EMBL" id="SMGK01000002">
    <property type="protein sequence ID" value="TCK73726.1"/>
    <property type="molecule type" value="Genomic_DNA"/>
</dbReference>
<comment type="caution">
    <text evidence="9">The sequence shown here is derived from an EMBL/GenBank/DDBJ whole genome shotgun (WGS) entry which is preliminary data.</text>
</comment>
<dbReference type="InterPro" id="IPR054593">
    <property type="entry name" value="Beta-mannosidase-like_N2"/>
</dbReference>
<dbReference type="InterPro" id="IPR006103">
    <property type="entry name" value="Glyco_hydro_2_cat"/>
</dbReference>
<dbReference type="Gene3D" id="2.60.40.10">
    <property type="entry name" value="Immunoglobulins"/>
    <property type="match status" value="2"/>
</dbReference>
<dbReference type="AlphaFoldDB" id="A0A4R1L6C7"/>
<proteinExistence type="inferred from homology"/>
<dbReference type="InterPro" id="IPR013783">
    <property type="entry name" value="Ig-like_fold"/>
</dbReference>